<evidence type="ECO:0000259" key="2">
    <source>
        <dbReference type="Pfam" id="PF18962"/>
    </source>
</evidence>
<organism evidence="3 4">
    <name type="scientific">Neolewinella aurantiaca</name>
    <dbReference type="NCBI Taxonomy" id="2602767"/>
    <lineage>
        <taxon>Bacteria</taxon>
        <taxon>Pseudomonadati</taxon>
        <taxon>Bacteroidota</taxon>
        <taxon>Saprospiria</taxon>
        <taxon>Saprospirales</taxon>
        <taxon>Lewinellaceae</taxon>
        <taxon>Neolewinella</taxon>
    </lineage>
</organism>
<reference evidence="3 4" key="1">
    <citation type="submission" date="2019-08" db="EMBL/GenBank/DDBJ databases">
        <title>Lewinella sp. strain SSH13 Genome sequencing and assembly.</title>
        <authorList>
            <person name="Kim I."/>
        </authorList>
    </citation>
    <scope>NUCLEOTIDE SEQUENCE [LARGE SCALE GENOMIC DNA]</scope>
    <source>
        <strain evidence="3 4">SSH13</strain>
    </source>
</reference>
<proteinExistence type="predicted"/>
<evidence type="ECO:0000313" key="4">
    <source>
        <dbReference type="Proteomes" id="UP000321907"/>
    </source>
</evidence>
<sequence length="261" mass="28587">MLKYLFLLFGFLSILPAQAQKEDPHSQIIICSDSRFKCYIINRLPLEPDGKFIKACCHHMRLNSDWDCTDDCVSARLAKDPSQSSSGAALVDGVLVIDGEPVGELADSYPRVNSNLSASRSFYPDFPLNFLSKSQSHLVGKDLVIDGEIIGNFPTAKDNSPIEFSEVTQAAKTNKPSGNLEAQTVTIFPNPVVDILSVSVPSSFRGHTILIYDQNGKEVHRSPVSTEQNVVEVNVGTLPVGLYTLLTVGDKSNQTIKFVKK</sequence>
<gene>
    <name evidence="3" type="ORF">FUA23_14605</name>
</gene>
<accession>A0A5C7FM72</accession>
<keyword evidence="4" id="KW-1185">Reference proteome</keyword>
<evidence type="ECO:0000256" key="1">
    <source>
        <dbReference type="SAM" id="SignalP"/>
    </source>
</evidence>
<name>A0A5C7FM72_9BACT</name>
<dbReference type="Pfam" id="PF18962">
    <property type="entry name" value="Por_Secre_tail"/>
    <property type="match status" value="1"/>
</dbReference>
<feature type="domain" description="Secretion system C-terminal sorting" evidence="2">
    <location>
        <begin position="187"/>
        <end position="257"/>
    </location>
</feature>
<protein>
    <submittedName>
        <fullName evidence="3">T9SS type A sorting domain-containing protein</fullName>
    </submittedName>
</protein>
<dbReference type="NCBIfam" id="TIGR04183">
    <property type="entry name" value="Por_Secre_tail"/>
    <property type="match status" value="1"/>
</dbReference>
<dbReference type="OrthoDB" id="1273750at2"/>
<feature type="chain" id="PRO_5022752173" evidence="1">
    <location>
        <begin position="20"/>
        <end position="261"/>
    </location>
</feature>
<comment type="caution">
    <text evidence="3">The sequence shown here is derived from an EMBL/GenBank/DDBJ whole genome shotgun (WGS) entry which is preliminary data.</text>
</comment>
<dbReference type="Proteomes" id="UP000321907">
    <property type="component" value="Unassembled WGS sequence"/>
</dbReference>
<feature type="signal peptide" evidence="1">
    <location>
        <begin position="1"/>
        <end position="19"/>
    </location>
</feature>
<dbReference type="RefSeq" id="WP_147931494.1">
    <property type="nucleotide sequence ID" value="NZ_VOXD01000022.1"/>
</dbReference>
<evidence type="ECO:0000313" key="3">
    <source>
        <dbReference type="EMBL" id="TXF88512.1"/>
    </source>
</evidence>
<dbReference type="AlphaFoldDB" id="A0A5C7FM72"/>
<keyword evidence="1" id="KW-0732">Signal</keyword>
<dbReference type="EMBL" id="VOXD01000022">
    <property type="protein sequence ID" value="TXF88512.1"/>
    <property type="molecule type" value="Genomic_DNA"/>
</dbReference>
<dbReference type="InterPro" id="IPR026444">
    <property type="entry name" value="Secre_tail"/>
</dbReference>